<evidence type="ECO:0000313" key="2">
    <source>
        <dbReference type="Proteomes" id="UP000789396"/>
    </source>
</evidence>
<accession>A0A9N9J1F7</accession>
<dbReference type="Proteomes" id="UP000789396">
    <property type="component" value="Unassembled WGS sequence"/>
</dbReference>
<organism evidence="1 2">
    <name type="scientific">Racocetra fulgida</name>
    <dbReference type="NCBI Taxonomy" id="60492"/>
    <lineage>
        <taxon>Eukaryota</taxon>
        <taxon>Fungi</taxon>
        <taxon>Fungi incertae sedis</taxon>
        <taxon>Mucoromycota</taxon>
        <taxon>Glomeromycotina</taxon>
        <taxon>Glomeromycetes</taxon>
        <taxon>Diversisporales</taxon>
        <taxon>Gigasporaceae</taxon>
        <taxon>Racocetra</taxon>
    </lineage>
</organism>
<protein>
    <submittedName>
        <fullName evidence="1">15909_t:CDS:1</fullName>
    </submittedName>
</protein>
<name>A0A9N9J1F7_9GLOM</name>
<keyword evidence="2" id="KW-1185">Reference proteome</keyword>
<feature type="non-terminal residue" evidence="1">
    <location>
        <position position="1"/>
    </location>
</feature>
<dbReference type="EMBL" id="CAJVPZ010040312">
    <property type="protein sequence ID" value="CAG8759329.1"/>
    <property type="molecule type" value="Genomic_DNA"/>
</dbReference>
<feature type="non-terminal residue" evidence="1">
    <location>
        <position position="139"/>
    </location>
</feature>
<evidence type="ECO:0000313" key="1">
    <source>
        <dbReference type="EMBL" id="CAG8759329.1"/>
    </source>
</evidence>
<proteinExistence type="predicted"/>
<comment type="caution">
    <text evidence="1">The sequence shown here is derived from an EMBL/GenBank/DDBJ whole genome shotgun (WGS) entry which is preliminary data.</text>
</comment>
<reference evidence="1" key="1">
    <citation type="submission" date="2021-06" db="EMBL/GenBank/DDBJ databases">
        <authorList>
            <person name="Kallberg Y."/>
            <person name="Tangrot J."/>
            <person name="Rosling A."/>
        </authorList>
    </citation>
    <scope>NUCLEOTIDE SEQUENCE</scope>
    <source>
        <strain evidence="1">IN212</strain>
    </source>
</reference>
<dbReference type="AlphaFoldDB" id="A0A9N9J1F7"/>
<sequence length="139" mass="15772">AATATRSLAKDAYIYEDITQNNIVIMIPISSKSKNKDFLRAVKSLNPLIIFMNDSNQQALMSQKRDTFINSRMLLGEGIHNIDNEFCTASFFAKNKDQTYLIIPDHCSTSVGEEFFYDGKKIGNVIFEISEPFEYALIN</sequence>
<gene>
    <name evidence="1" type="ORF">RFULGI_LOCUS14189</name>
</gene>